<protein>
    <submittedName>
        <fullName evidence="3">Lipid-binding SYLF domain-containing protein</fullName>
    </submittedName>
</protein>
<evidence type="ECO:0000313" key="3">
    <source>
        <dbReference type="EMBL" id="MBI5248509.1"/>
    </source>
</evidence>
<dbReference type="PANTHER" id="PTHR15629:SF2">
    <property type="entry name" value="SH3 DOMAIN-CONTAINING YSC84-LIKE PROTEIN 1"/>
    <property type="match status" value="1"/>
</dbReference>
<evidence type="ECO:0000313" key="4">
    <source>
        <dbReference type="Proteomes" id="UP000807825"/>
    </source>
</evidence>
<dbReference type="CDD" id="cd11524">
    <property type="entry name" value="SYLF"/>
    <property type="match status" value="1"/>
</dbReference>
<dbReference type="InterPro" id="IPR007461">
    <property type="entry name" value="Ysc84_actin-binding"/>
</dbReference>
<reference evidence="3" key="1">
    <citation type="submission" date="2020-07" db="EMBL/GenBank/DDBJ databases">
        <title>Huge and variable diversity of episymbiotic CPR bacteria and DPANN archaea in groundwater ecosystems.</title>
        <authorList>
            <person name="He C.Y."/>
            <person name="Keren R."/>
            <person name="Whittaker M."/>
            <person name="Farag I.F."/>
            <person name="Doudna J."/>
            <person name="Cate J.H.D."/>
            <person name="Banfield J.F."/>
        </authorList>
    </citation>
    <scope>NUCLEOTIDE SEQUENCE</scope>
    <source>
        <strain evidence="3">NC_groundwater_1664_Pr3_B-0.1um_52_9</strain>
    </source>
</reference>
<dbReference type="Proteomes" id="UP000807825">
    <property type="component" value="Unassembled WGS sequence"/>
</dbReference>
<proteinExistence type="predicted"/>
<feature type="chain" id="PRO_5038789743" evidence="1">
    <location>
        <begin position="24"/>
        <end position="229"/>
    </location>
</feature>
<dbReference type="GO" id="GO:0035091">
    <property type="term" value="F:phosphatidylinositol binding"/>
    <property type="evidence" value="ECO:0007669"/>
    <property type="project" value="TreeGrafter"/>
</dbReference>
<sequence length="229" mass="24247">MSKLMISIAFFLMACLLAANVSAATFEELDNRISACNLVLKNVLGMPDSGIPKDLLQRCRGLAIFPGVIRVGLFVGASYGNGVVLRRDEKTAEWSRPAFFGIKGGSLGLQVGAQSTDLILLLMSEQSVERLLEERFILGADVSVAAGPVGREASAETNVGFESGILSYSRSRGLFAGLALNGASLEPDAAANGVYHGTDISVQDVFYEGKGALSDNARLLVKTLEDATR</sequence>
<evidence type="ECO:0000256" key="1">
    <source>
        <dbReference type="SAM" id="SignalP"/>
    </source>
</evidence>
<comment type="caution">
    <text evidence="3">The sequence shown here is derived from an EMBL/GenBank/DDBJ whole genome shotgun (WGS) entry which is preliminary data.</text>
</comment>
<evidence type="ECO:0000259" key="2">
    <source>
        <dbReference type="Pfam" id="PF04366"/>
    </source>
</evidence>
<organism evidence="3 4">
    <name type="scientific">Desulfomonile tiedjei</name>
    <dbReference type="NCBI Taxonomy" id="2358"/>
    <lineage>
        <taxon>Bacteria</taxon>
        <taxon>Pseudomonadati</taxon>
        <taxon>Thermodesulfobacteriota</taxon>
        <taxon>Desulfomonilia</taxon>
        <taxon>Desulfomonilales</taxon>
        <taxon>Desulfomonilaceae</taxon>
        <taxon>Desulfomonile</taxon>
    </lineage>
</organism>
<dbReference type="InterPro" id="IPR051702">
    <property type="entry name" value="SH3_domain_YSC84-like"/>
</dbReference>
<keyword evidence="1" id="KW-0732">Signal</keyword>
<gene>
    <name evidence="3" type="ORF">HY912_03345</name>
</gene>
<dbReference type="PANTHER" id="PTHR15629">
    <property type="entry name" value="SH3YL1 PROTEIN"/>
    <property type="match status" value="1"/>
</dbReference>
<dbReference type="AlphaFoldDB" id="A0A9D6UZ28"/>
<name>A0A9D6UZ28_9BACT</name>
<feature type="signal peptide" evidence="1">
    <location>
        <begin position="1"/>
        <end position="23"/>
    </location>
</feature>
<dbReference type="Pfam" id="PF04366">
    <property type="entry name" value="Ysc84"/>
    <property type="match status" value="1"/>
</dbReference>
<accession>A0A9D6UZ28</accession>
<feature type="domain" description="Ysc84 actin-binding" evidence="2">
    <location>
        <begin position="104"/>
        <end position="226"/>
    </location>
</feature>
<dbReference type="PROSITE" id="PS51257">
    <property type="entry name" value="PROKAR_LIPOPROTEIN"/>
    <property type="match status" value="1"/>
</dbReference>
<dbReference type="EMBL" id="JACRDE010000099">
    <property type="protein sequence ID" value="MBI5248509.1"/>
    <property type="molecule type" value="Genomic_DNA"/>
</dbReference>